<organism evidence="3 4">
    <name type="scientific">Candidatus Zymogenus saltonus</name>
    <dbReference type="NCBI Taxonomy" id="2844893"/>
    <lineage>
        <taxon>Bacteria</taxon>
        <taxon>Deltaproteobacteria</taxon>
        <taxon>Candidatus Zymogenia</taxon>
        <taxon>Candidatus Zymogeniales</taxon>
        <taxon>Candidatus Zymogenaceae</taxon>
        <taxon>Candidatus Zymogenus</taxon>
    </lineage>
</organism>
<reference evidence="3" key="2">
    <citation type="submission" date="2021-01" db="EMBL/GenBank/DDBJ databases">
        <authorList>
            <person name="Hahn C.R."/>
            <person name="Youssef N.H."/>
            <person name="Elshahed M."/>
        </authorList>
    </citation>
    <scope>NUCLEOTIDE SEQUENCE</scope>
    <source>
        <strain evidence="3">Zod_Metabat.24</strain>
    </source>
</reference>
<name>A0A9D8PSH8_9DELT</name>
<dbReference type="SMART" id="SM00849">
    <property type="entry name" value="Lactamase_B"/>
    <property type="match status" value="1"/>
</dbReference>
<evidence type="ECO:0000256" key="1">
    <source>
        <dbReference type="ARBA" id="ARBA00022801"/>
    </source>
</evidence>
<proteinExistence type="predicted"/>
<feature type="domain" description="Metallo-beta-lactamase" evidence="2">
    <location>
        <begin position="7"/>
        <end position="195"/>
    </location>
</feature>
<dbReference type="Proteomes" id="UP000809273">
    <property type="component" value="Unassembled WGS sequence"/>
</dbReference>
<dbReference type="InterPro" id="IPR036866">
    <property type="entry name" value="RibonucZ/Hydroxyglut_hydro"/>
</dbReference>
<evidence type="ECO:0000313" key="4">
    <source>
        <dbReference type="Proteomes" id="UP000809273"/>
    </source>
</evidence>
<dbReference type="PANTHER" id="PTHR43546:SF9">
    <property type="entry name" value="L-ASCORBATE-6-PHOSPHATE LACTONASE ULAG-RELATED"/>
    <property type="match status" value="1"/>
</dbReference>
<dbReference type="AlphaFoldDB" id="A0A9D8PSH8"/>
<dbReference type="Gene3D" id="3.60.15.10">
    <property type="entry name" value="Ribonuclease Z/Hydroxyacylglutathione hydrolase-like"/>
    <property type="match status" value="1"/>
</dbReference>
<protein>
    <submittedName>
        <fullName evidence="3">MBL fold metallo-hydrolase</fullName>
    </submittedName>
</protein>
<accession>A0A9D8PSH8</accession>
<evidence type="ECO:0000313" key="3">
    <source>
        <dbReference type="EMBL" id="MBN1574790.1"/>
    </source>
</evidence>
<dbReference type="EMBL" id="JAFGIX010000088">
    <property type="protein sequence ID" value="MBN1574790.1"/>
    <property type="molecule type" value="Genomic_DNA"/>
</dbReference>
<gene>
    <name evidence="3" type="ORF">JW984_16460</name>
</gene>
<dbReference type="SUPFAM" id="SSF56281">
    <property type="entry name" value="Metallo-hydrolase/oxidoreductase"/>
    <property type="match status" value="1"/>
</dbReference>
<keyword evidence="1" id="KW-0378">Hydrolase</keyword>
<reference evidence="3" key="1">
    <citation type="journal article" date="2021" name="Environ. Microbiol.">
        <title>Genomic characterization of three novel Desulfobacterota classes expand the metabolic and phylogenetic diversity of the phylum.</title>
        <authorList>
            <person name="Murphy C.L."/>
            <person name="Biggerstaff J."/>
            <person name="Eichhorn A."/>
            <person name="Ewing E."/>
            <person name="Shahan R."/>
            <person name="Soriano D."/>
            <person name="Stewart S."/>
            <person name="VanMol K."/>
            <person name="Walker R."/>
            <person name="Walters P."/>
            <person name="Elshahed M.S."/>
            <person name="Youssef N.H."/>
        </authorList>
    </citation>
    <scope>NUCLEOTIDE SEQUENCE</scope>
    <source>
        <strain evidence="3">Zod_Metabat.24</strain>
    </source>
</reference>
<sequence length="230" mass="25421">MEITLIGQSTLMIKTSGVSIMTDPWWGSFEFLRGVPLTVDPEKIDPIDLMLVSHNHVDHWCSRAVELAADREIPVIGSVKAARRARRGGVKNVTSLKPGDSCKFRGLVVHATPATHPFARDAVGFVVEGEECFYFSGDTRYDGEIVKFLEGFDLDCVFLQSAASTYPLVGKDGMELEDAARLVKEVGPKVTVPIHFQVKGKTVDTETLSKWKVTSRLVVPEHGKTVEIFF</sequence>
<dbReference type="GO" id="GO:0016787">
    <property type="term" value="F:hydrolase activity"/>
    <property type="evidence" value="ECO:0007669"/>
    <property type="project" value="UniProtKB-KW"/>
</dbReference>
<comment type="caution">
    <text evidence="3">The sequence shown here is derived from an EMBL/GenBank/DDBJ whole genome shotgun (WGS) entry which is preliminary data.</text>
</comment>
<dbReference type="Pfam" id="PF12706">
    <property type="entry name" value="Lactamase_B_2"/>
    <property type="match status" value="1"/>
</dbReference>
<dbReference type="PANTHER" id="PTHR43546">
    <property type="entry name" value="UPF0173 METAL-DEPENDENT HYDROLASE MJ1163-RELATED"/>
    <property type="match status" value="1"/>
</dbReference>
<dbReference type="InterPro" id="IPR001279">
    <property type="entry name" value="Metallo-B-lactamas"/>
</dbReference>
<evidence type="ECO:0000259" key="2">
    <source>
        <dbReference type="SMART" id="SM00849"/>
    </source>
</evidence>
<dbReference type="InterPro" id="IPR050114">
    <property type="entry name" value="UPF0173_UPF0282_UlaG_hydrolase"/>
</dbReference>